<evidence type="ECO:0000259" key="1">
    <source>
        <dbReference type="PROSITE" id="PS50011"/>
    </source>
</evidence>
<dbReference type="EMBL" id="CAJVPY010006641">
    <property type="protein sequence ID" value="CAG8666632.1"/>
    <property type="molecule type" value="Genomic_DNA"/>
</dbReference>
<dbReference type="Pfam" id="PF00069">
    <property type="entry name" value="Pkinase"/>
    <property type="match status" value="1"/>
</dbReference>
<organism evidence="2 3">
    <name type="scientific">Dentiscutata erythropus</name>
    <dbReference type="NCBI Taxonomy" id="1348616"/>
    <lineage>
        <taxon>Eukaryota</taxon>
        <taxon>Fungi</taxon>
        <taxon>Fungi incertae sedis</taxon>
        <taxon>Mucoromycota</taxon>
        <taxon>Glomeromycotina</taxon>
        <taxon>Glomeromycetes</taxon>
        <taxon>Diversisporales</taxon>
        <taxon>Gigasporaceae</taxon>
        <taxon>Dentiscutata</taxon>
    </lineage>
</organism>
<gene>
    <name evidence="2" type="ORF">DERYTH_LOCUS10998</name>
</gene>
<keyword evidence="3" id="KW-1185">Reference proteome</keyword>
<feature type="domain" description="Protein kinase" evidence="1">
    <location>
        <begin position="99"/>
        <end position="485"/>
    </location>
</feature>
<dbReference type="Gene3D" id="1.10.510.10">
    <property type="entry name" value="Transferase(Phosphotransferase) domain 1"/>
    <property type="match status" value="2"/>
</dbReference>
<dbReference type="Gene3D" id="1.25.40.10">
    <property type="entry name" value="Tetratricopeptide repeat domain"/>
    <property type="match status" value="1"/>
</dbReference>
<dbReference type="Proteomes" id="UP000789405">
    <property type="component" value="Unassembled WGS sequence"/>
</dbReference>
<dbReference type="PANTHER" id="PTHR43628:SF1">
    <property type="entry name" value="CHITIN SYNTHASE REGULATORY FACTOR 2-RELATED"/>
    <property type="match status" value="1"/>
</dbReference>
<dbReference type="Gene3D" id="3.30.200.20">
    <property type="entry name" value="Phosphorylase Kinase, domain 1"/>
    <property type="match status" value="1"/>
</dbReference>
<name>A0A9N9HDZ1_9GLOM</name>
<proteinExistence type="predicted"/>
<accession>A0A9N9HDZ1</accession>
<feature type="non-terminal residue" evidence="2">
    <location>
        <position position="592"/>
    </location>
</feature>
<dbReference type="InterPro" id="IPR006597">
    <property type="entry name" value="Sel1-like"/>
</dbReference>
<dbReference type="SUPFAM" id="SSF81901">
    <property type="entry name" value="HCP-like"/>
    <property type="match status" value="1"/>
</dbReference>
<comment type="caution">
    <text evidence="2">The sequence shown here is derived from an EMBL/GenBank/DDBJ whole genome shotgun (WGS) entry which is preliminary data.</text>
</comment>
<dbReference type="PANTHER" id="PTHR43628">
    <property type="entry name" value="ACTIVATOR OF C KINASE PROTEIN 1-RELATED"/>
    <property type="match status" value="1"/>
</dbReference>
<dbReference type="InterPro" id="IPR011009">
    <property type="entry name" value="Kinase-like_dom_sf"/>
</dbReference>
<dbReference type="InterPro" id="IPR011990">
    <property type="entry name" value="TPR-like_helical_dom_sf"/>
</dbReference>
<reference evidence="2" key="1">
    <citation type="submission" date="2021-06" db="EMBL/GenBank/DDBJ databases">
        <authorList>
            <person name="Kallberg Y."/>
            <person name="Tangrot J."/>
            <person name="Rosling A."/>
        </authorList>
    </citation>
    <scope>NUCLEOTIDE SEQUENCE</scope>
    <source>
        <strain evidence="2">MA453B</strain>
    </source>
</reference>
<dbReference type="Pfam" id="PF08238">
    <property type="entry name" value="Sel1"/>
    <property type="match status" value="4"/>
</dbReference>
<dbReference type="SUPFAM" id="SSF56112">
    <property type="entry name" value="Protein kinase-like (PK-like)"/>
    <property type="match status" value="3"/>
</dbReference>
<protein>
    <submittedName>
        <fullName evidence="2">27242_t:CDS:1</fullName>
    </submittedName>
</protein>
<dbReference type="GO" id="GO:0005524">
    <property type="term" value="F:ATP binding"/>
    <property type="evidence" value="ECO:0007669"/>
    <property type="project" value="InterPro"/>
</dbReference>
<dbReference type="PROSITE" id="PS50011">
    <property type="entry name" value="PROTEIN_KINASE_DOM"/>
    <property type="match status" value="1"/>
</dbReference>
<dbReference type="InterPro" id="IPR000719">
    <property type="entry name" value="Prot_kinase_dom"/>
</dbReference>
<evidence type="ECO:0000313" key="2">
    <source>
        <dbReference type="EMBL" id="CAG8666632.1"/>
    </source>
</evidence>
<dbReference type="InterPro" id="IPR052945">
    <property type="entry name" value="Mitotic_Regulator"/>
</dbReference>
<dbReference type="SMART" id="SM00671">
    <property type="entry name" value="SEL1"/>
    <property type="match status" value="4"/>
</dbReference>
<dbReference type="AlphaFoldDB" id="A0A9N9HDZ1"/>
<dbReference type="GO" id="GO:0004672">
    <property type="term" value="F:protein kinase activity"/>
    <property type="evidence" value="ECO:0007669"/>
    <property type="project" value="InterPro"/>
</dbReference>
<evidence type="ECO:0000313" key="3">
    <source>
        <dbReference type="Proteomes" id="UP000789405"/>
    </source>
</evidence>
<sequence length="592" mass="68102">MTEKINDIENDENSKKGIHDYLERLETDLKQHGVKKYDYSQFNALEIVGSGGFATVYSAIFQGKKYALKSVPTKIDNNYLIIDKIVEKYKINIHNYNEFTNCVKIGEGGYGWVEKAVWKARGSMYALKSLKIKNNSSEILIRKFAKELSDAKSSNKQLDLQNLSKPDTCEYNMESYDYSKFSNLQPIKQGTKARVFSAVFQGKMYALKCTNRNSHLDDRTLKMFKISDHPNIIKFYGVSKDPQTNNIITVLQLASNGNLQDYLKGKQQNGVFKISWDNIKRIAKEIAFGLNHLHVNEIAHRNLDVVGTYIAKGLRESIISNTPQNYADLYMKCWSSDPDQRPPLYKILNILIEISKMADGSKYITNYIFESEHFKNYNKKTTYTDIKNFCNGLHLTSDTIYSPDYINESDTNNKLLNNLLRTPKNVFINLNKNHNLNSDFQCLLGFFNLTGIGTETYFNAAFKLFEKIAYENNAIGKFYLGECFMFGYGTKKDLNKAIEWYQKACRGCARSNNVLGNWYEHGIIVEKCEEKAFEHYRKSADYNNPLGQFNLARCYEEGIGVIKNLRLAKHWYEKAANDGHKDAINQLNNLVP</sequence>
<dbReference type="OrthoDB" id="1668230at2759"/>